<sequence length="55" mass="6359">LKSKERTLWMHSTGRCDNKQPVLCSCRFHSIEDMFKTMIANQAQLQADYVKLAAD</sequence>
<feature type="non-terminal residue" evidence="1">
    <location>
        <position position="1"/>
    </location>
</feature>
<organism evidence="1 2">
    <name type="scientific">Datura stramonium</name>
    <name type="common">Jimsonweed</name>
    <name type="synonym">Common thornapple</name>
    <dbReference type="NCBI Taxonomy" id="4076"/>
    <lineage>
        <taxon>Eukaryota</taxon>
        <taxon>Viridiplantae</taxon>
        <taxon>Streptophyta</taxon>
        <taxon>Embryophyta</taxon>
        <taxon>Tracheophyta</taxon>
        <taxon>Spermatophyta</taxon>
        <taxon>Magnoliopsida</taxon>
        <taxon>eudicotyledons</taxon>
        <taxon>Gunneridae</taxon>
        <taxon>Pentapetalae</taxon>
        <taxon>asterids</taxon>
        <taxon>lamiids</taxon>
        <taxon>Solanales</taxon>
        <taxon>Solanaceae</taxon>
        <taxon>Solanoideae</taxon>
        <taxon>Datureae</taxon>
        <taxon>Datura</taxon>
    </lineage>
</organism>
<protein>
    <submittedName>
        <fullName evidence="1">Uncharacterized protein</fullName>
    </submittedName>
</protein>
<gene>
    <name evidence="1" type="ORF">HAX54_040447</name>
</gene>
<evidence type="ECO:0000313" key="1">
    <source>
        <dbReference type="EMBL" id="MCE0482068.1"/>
    </source>
</evidence>
<accession>A0ABS8VSC5</accession>
<dbReference type="Proteomes" id="UP000823775">
    <property type="component" value="Unassembled WGS sequence"/>
</dbReference>
<reference evidence="1 2" key="1">
    <citation type="journal article" date="2021" name="BMC Genomics">
        <title>Datura genome reveals duplications of psychoactive alkaloid biosynthetic genes and high mutation rate following tissue culture.</title>
        <authorList>
            <person name="Rajewski A."/>
            <person name="Carter-House D."/>
            <person name="Stajich J."/>
            <person name="Litt A."/>
        </authorList>
    </citation>
    <scope>NUCLEOTIDE SEQUENCE [LARGE SCALE GENOMIC DNA]</scope>
    <source>
        <strain evidence="1">AR-01</strain>
    </source>
</reference>
<feature type="non-terminal residue" evidence="1">
    <location>
        <position position="55"/>
    </location>
</feature>
<comment type="caution">
    <text evidence="1">The sequence shown here is derived from an EMBL/GenBank/DDBJ whole genome shotgun (WGS) entry which is preliminary data.</text>
</comment>
<dbReference type="EMBL" id="JACEIK010005709">
    <property type="protein sequence ID" value="MCE0482068.1"/>
    <property type="molecule type" value="Genomic_DNA"/>
</dbReference>
<keyword evidence="2" id="KW-1185">Reference proteome</keyword>
<evidence type="ECO:0000313" key="2">
    <source>
        <dbReference type="Proteomes" id="UP000823775"/>
    </source>
</evidence>
<name>A0ABS8VSC5_DATST</name>
<proteinExistence type="predicted"/>